<gene>
    <name evidence="1" type="ORF">HMPREF9696_00854</name>
</gene>
<name>K8PPX8_9BRAD</name>
<accession>K8PPX8</accession>
<dbReference type="OrthoDB" id="7060209at2"/>
<dbReference type="RefSeq" id="WP_002711720.1">
    <property type="nucleotide sequence ID" value="NZ_KB375281.1"/>
</dbReference>
<proteinExistence type="predicted"/>
<evidence type="ECO:0000313" key="1">
    <source>
        <dbReference type="EMBL" id="EKS40403.1"/>
    </source>
</evidence>
<evidence type="ECO:0008006" key="3">
    <source>
        <dbReference type="Google" id="ProtNLM"/>
    </source>
</evidence>
<comment type="caution">
    <text evidence="1">The sequence shown here is derived from an EMBL/GenBank/DDBJ whole genome shotgun (WGS) entry which is preliminary data.</text>
</comment>
<dbReference type="Proteomes" id="UP000001095">
    <property type="component" value="Unassembled WGS sequence"/>
</dbReference>
<protein>
    <recommendedName>
        <fullName evidence="3">SIR2-like domain-containing protein</fullName>
    </recommendedName>
</protein>
<dbReference type="EMBL" id="AGWY01000003">
    <property type="protein sequence ID" value="EKS40403.1"/>
    <property type="molecule type" value="Genomic_DNA"/>
</dbReference>
<dbReference type="AlphaFoldDB" id="K8PPX8"/>
<organism evidence="1 2">
    <name type="scientific">Afipia clevelandensis ATCC 49720</name>
    <dbReference type="NCBI Taxonomy" id="883079"/>
    <lineage>
        <taxon>Bacteria</taxon>
        <taxon>Pseudomonadati</taxon>
        <taxon>Pseudomonadota</taxon>
        <taxon>Alphaproteobacteria</taxon>
        <taxon>Hyphomicrobiales</taxon>
        <taxon>Nitrobacteraceae</taxon>
        <taxon>Afipia</taxon>
    </lineage>
</organism>
<keyword evidence="2" id="KW-1185">Reference proteome</keyword>
<sequence length="325" mass="37040">MAKSKVIVAKKIVQRTIILGAGASVPYSLPLAWELMAQSAETIKALIRRYHEGAEGYFRVTDQYLAQGSDLNFALLKSIGDLDDFLSTAEIFRNHLVALNLDDFVRDHPSMTGVVSMLITIALFRAMYRNDNGIWRLKSQFEQGALAPEKDWMRSLVGIMRPIASPENRLAIISFNYDGLLERSMRMYWNGAERRYWPMDECVEFVYPHGCITSLPEQVHPVRRYLESQATNIRVGDNKDDEARTRAKRLILASSKIYMVGFSLSTNNQELLGLGREKMASGFFVQNFQTKDKRLVRILDEAGVPPNCRDDGDMDSLIRHGFFEQ</sequence>
<evidence type="ECO:0000313" key="2">
    <source>
        <dbReference type="Proteomes" id="UP000001095"/>
    </source>
</evidence>
<dbReference type="HOGENOM" id="CLU_854270_0_0_5"/>
<reference evidence="1 2" key="1">
    <citation type="submission" date="2012-04" db="EMBL/GenBank/DDBJ databases">
        <title>The Genome Sequence of Afipia clevelandensis ATCC 49720.</title>
        <authorList>
            <consortium name="The Broad Institute Genome Sequencing Platform"/>
            <person name="Earl A."/>
            <person name="Ward D."/>
            <person name="Feldgarden M."/>
            <person name="Gevers D."/>
            <person name="Huys G."/>
            <person name="Walker B."/>
            <person name="Young S.K."/>
            <person name="Zeng Q."/>
            <person name="Gargeya S."/>
            <person name="Fitzgerald M."/>
            <person name="Haas B."/>
            <person name="Abouelleil A."/>
            <person name="Alvarado L."/>
            <person name="Arachchi H.M."/>
            <person name="Berlin A."/>
            <person name="Chapman S.B."/>
            <person name="Goldberg J."/>
            <person name="Griggs A."/>
            <person name="Gujja S."/>
            <person name="Hansen M."/>
            <person name="Howarth C."/>
            <person name="Imamovic A."/>
            <person name="Larimer J."/>
            <person name="McCowen C."/>
            <person name="Montmayeur A."/>
            <person name="Murphy C."/>
            <person name="Neiman D."/>
            <person name="Pearson M."/>
            <person name="Priest M."/>
            <person name="Roberts A."/>
            <person name="Saif S."/>
            <person name="Shea T."/>
            <person name="Sisk P."/>
            <person name="Sykes S."/>
            <person name="Wortman J."/>
            <person name="Nusbaum C."/>
            <person name="Birren B."/>
        </authorList>
    </citation>
    <scope>NUCLEOTIDE SEQUENCE [LARGE SCALE GENOMIC DNA]</scope>
    <source>
        <strain evidence="1 2">ATCC 49720</strain>
    </source>
</reference>